<feature type="region of interest" description="Disordered" evidence="4">
    <location>
        <begin position="1"/>
        <end position="31"/>
    </location>
</feature>
<keyword evidence="8" id="KW-1185">Reference proteome</keyword>
<keyword evidence="2" id="KW-0067">ATP-binding</keyword>
<dbReference type="STRING" id="326424.FRAAL0841"/>
<dbReference type="Proteomes" id="UP000000657">
    <property type="component" value="Chromosome"/>
</dbReference>
<evidence type="ECO:0000256" key="2">
    <source>
        <dbReference type="ARBA" id="ARBA00022840"/>
    </source>
</evidence>
<dbReference type="SMART" id="SM01086">
    <property type="entry name" value="ClpB_D2-small"/>
    <property type="match status" value="1"/>
</dbReference>
<feature type="domain" description="AAA+ ATPase" evidence="5">
    <location>
        <begin position="392"/>
        <end position="548"/>
    </location>
</feature>
<dbReference type="EMBL" id="CT573213">
    <property type="protein sequence ID" value="CAJ59509.1"/>
    <property type="molecule type" value="Genomic_DNA"/>
</dbReference>
<dbReference type="GO" id="GO:0034605">
    <property type="term" value="P:cellular response to heat"/>
    <property type="evidence" value="ECO:0007669"/>
    <property type="project" value="TreeGrafter"/>
</dbReference>
<accession>Q0RSF4</accession>
<evidence type="ECO:0000256" key="3">
    <source>
        <dbReference type="ARBA" id="ARBA00023186"/>
    </source>
</evidence>
<evidence type="ECO:0000313" key="8">
    <source>
        <dbReference type="Proteomes" id="UP000000657"/>
    </source>
</evidence>
<dbReference type="PRINTS" id="PR00300">
    <property type="entry name" value="CLPPROTEASEA"/>
</dbReference>
<dbReference type="GO" id="GO:0005737">
    <property type="term" value="C:cytoplasm"/>
    <property type="evidence" value="ECO:0007669"/>
    <property type="project" value="TreeGrafter"/>
</dbReference>
<dbReference type="CDD" id="cd19499">
    <property type="entry name" value="RecA-like_ClpB_Hsp104-like"/>
    <property type="match status" value="1"/>
</dbReference>
<protein>
    <submittedName>
        <fullName evidence="7">ATP-dependent CLP protease</fullName>
    </submittedName>
</protein>
<dbReference type="InterPro" id="IPR001270">
    <property type="entry name" value="ClpA/B"/>
</dbReference>
<dbReference type="InterPro" id="IPR027417">
    <property type="entry name" value="P-loop_NTPase"/>
</dbReference>
<dbReference type="GO" id="GO:0005524">
    <property type="term" value="F:ATP binding"/>
    <property type="evidence" value="ECO:0007669"/>
    <property type="project" value="UniProtKB-KW"/>
</dbReference>
<dbReference type="InterPro" id="IPR019489">
    <property type="entry name" value="Clp_ATPase_C"/>
</dbReference>
<dbReference type="Pfam" id="PF07724">
    <property type="entry name" value="AAA_2"/>
    <property type="match status" value="1"/>
</dbReference>
<dbReference type="KEGG" id="fal:FRAAL0841"/>
<dbReference type="InterPro" id="IPR003593">
    <property type="entry name" value="AAA+_ATPase"/>
</dbReference>
<feature type="compositionally biased region" description="Basic and acidic residues" evidence="4">
    <location>
        <begin position="1"/>
        <end position="21"/>
    </location>
</feature>
<dbReference type="eggNOG" id="COG0542">
    <property type="taxonomic scope" value="Bacteria"/>
</dbReference>
<keyword evidence="7" id="KW-0645">Protease</keyword>
<dbReference type="PANTHER" id="PTHR11638:SF18">
    <property type="entry name" value="HEAT SHOCK PROTEIN 104"/>
    <property type="match status" value="1"/>
</dbReference>
<feature type="region of interest" description="Disordered" evidence="4">
    <location>
        <begin position="150"/>
        <end position="173"/>
    </location>
</feature>
<sequence length="702" mass="76805">MSHPRGEHAARHMSERAEAAEPRNAGTDVDGPRVPGWLRDLQSSVFTHPQFVLHGNVRDQHLWTPPRGPMQFLSLLDRLWYTLDASGYHHVLVADPVDGLRLHLPRAMPRPEREERLRAQQEVLRARYGIRAPQRELDLAALADRMRHVVHGPDPDRAEGAEGAEAQDGPDIRPPGIVDTPVALIIDYAGRLVTNPANLMENEQAFFTAAEKLAHQAMRFVWPDERARYNPLIWLVHNEQELPASFMSPSVPLRRIAVPVPQLDDRLTATTALLPLLPESAGLTGEQRAALARRFADSVQGLPLNSLPAIVELSRSGIPEVSSMEAAARSYRLGVRENPWGQHELRGRLRDAEETLNAAVLGQQQAVGRAVDILVRSVMGLSGAQASSVVRPRGVLFLAGPTGVGKTELAKAISQLVFGEADAYIRFDMSEFAAEHSADRLTGAPPGYVGYDAGGELTNAVRQSPFSLLLFDEIEKAAPRILDKFLQVLDDGRLTDGTGSTVHFSESIIVFTSNLGMQASDGPPLTPQTDRAELERRVEAEIRRHFVETLRRPELLNRLGDNIVVFGFIDEPTGARIFEQQLARVLARVRQQHAVDVRPSAAVRAALVREATSDTVLAYGGRGIGSFLESAFVNPLAHALFREGFPRGTVVEVTELGGSSGRRTLTLRRSGPPPQPDAGPTGSQGGGPLRAGLVKVRHRDQS</sequence>
<proteinExistence type="predicted"/>
<dbReference type="GO" id="GO:0006508">
    <property type="term" value="P:proteolysis"/>
    <property type="evidence" value="ECO:0007669"/>
    <property type="project" value="UniProtKB-KW"/>
</dbReference>
<evidence type="ECO:0000256" key="4">
    <source>
        <dbReference type="SAM" id="MobiDB-lite"/>
    </source>
</evidence>
<organism evidence="7 8">
    <name type="scientific">Frankia alni (strain DSM 45986 / CECT 9034 / ACN14a)</name>
    <dbReference type="NCBI Taxonomy" id="326424"/>
    <lineage>
        <taxon>Bacteria</taxon>
        <taxon>Bacillati</taxon>
        <taxon>Actinomycetota</taxon>
        <taxon>Actinomycetes</taxon>
        <taxon>Frankiales</taxon>
        <taxon>Frankiaceae</taxon>
        <taxon>Frankia</taxon>
    </lineage>
</organism>
<dbReference type="AlphaFoldDB" id="Q0RSF4"/>
<feature type="region of interest" description="Disordered" evidence="4">
    <location>
        <begin position="661"/>
        <end position="702"/>
    </location>
</feature>
<dbReference type="InterPro" id="IPR003959">
    <property type="entry name" value="ATPase_AAA_core"/>
</dbReference>
<feature type="compositionally biased region" description="Low complexity" evidence="4">
    <location>
        <begin position="661"/>
        <end position="670"/>
    </location>
</feature>
<reference evidence="7 8" key="1">
    <citation type="journal article" date="2007" name="Genome Res.">
        <title>Genome characteristics of facultatively symbiotic Frankia sp. strains reflect host range and host plant biogeography.</title>
        <authorList>
            <person name="Normand P."/>
            <person name="Lapierre P."/>
            <person name="Tisa L.S."/>
            <person name="Gogarten J.P."/>
            <person name="Alloisio N."/>
            <person name="Bagnarol E."/>
            <person name="Bassi C.A."/>
            <person name="Berry A.M."/>
            <person name="Bickhart D.M."/>
            <person name="Choisne N."/>
            <person name="Couloux A."/>
            <person name="Cournoyer B."/>
            <person name="Cruveiller S."/>
            <person name="Daubin V."/>
            <person name="Demange N."/>
            <person name="Francino M.P."/>
            <person name="Goltsman E."/>
            <person name="Huang Y."/>
            <person name="Kopp O.R."/>
            <person name="Labarre L."/>
            <person name="Lapidus A."/>
            <person name="Lavire C."/>
            <person name="Marechal J."/>
            <person name="Martinez M."/>
            <person name="Mastronunzio J.E."/>
            <person name="Mullin B.C."/>
            <person name="Niemann J."/>
            <person name="Pujic P."/>
            <person name="Rawnsley T."/>
            <person name="Rouy Z."/>
            <person name="Schenowitz C."/>
            <person name="Sellstedt A."/>
            <person name="Tavares F."/>
            <person name="Tomkins J.P."/>
            <person name="Vallenet D."/>
            <person name="Valverde C."/>
            <person name="Wall L.G."/>
            <person name="Wang Y."/>
            <person name="Medigue C."/>
            <person name="Benson D.R."/>
        </authorList>
    </citation>
    <scope>NUCLEOTIDE SEQUENCE [LARGE SCALE GENOMIC DNA]</scope>
    <source>
        <strain evidence="8">DSM 45986 / CECT 9034 / ACN14a</strain>
    </source>
</reference>
<gene>
    <name evidence="7" type="ordered locus">FRAAL0841</name>
</gene>
<evidence type="ECO:0000256" key="1">
    <source>
        <dbReference type="ARBA" id="ARBA00022741"/>
    </source>
</evidence>
<feature type="domain" description="Clp ATPase C-terminal" evidence="6">
    <location>
        <begin position="569"/>
        <end position="658"/>
    </location>
</feature>
<evidence type="ECO:0000313" key="7">
    <source>
        <dbReference type="EMBL" id="CAJ59509.1"/>
    </source>
</evidence>
<evidence type="ECO:0000259" key="6">
    <source>
        <dbReference type="SMART" id="SM01086"/>
    </source>
</evidence>
<dbReference type="SUPFAM" id="SSF52540">
    <property type="entry name" value="P-loop containing nucleoside triphosphate hydrolases"/>
    <property type="match status" value="1"/>
</dbReference>
<dbReference type="Gene3D" id="1.10.8.60">
    <property type="match status" value="1"/>
</dbReference>
<keyword evidence="3" id="KW-0143">Chaperone</keyword>
<feature type="compositionally biased region" description="Basic and acidic residues" evidence="4">
    <location>
        <begin position="150"/>
        <end position="160"/>
    </location>
</feature>
<dbReference type="Gene3D" id="3.40.50.300">
    <property type="entry name" value="P-loop containing nucleotide triphosphate hydrolases"/>
    <property type="match status" value="1"/>
</dbReference>
<dbReference type="GO" id="GO:0008233">
    <property type="term" value="F:peptidase activity"/>
    <property type="evidence" value="ECO:0007669"/>
    <property type="project" value="UniProtKB-KW"/>
</dbReference>
<dbReference type="HOGENOM" id="CLU_005070_9_4_11"/>
<dbReference type="PANTHER" id="PTHR11638">
    <property type="entry name" value="ATP-DEPENDENT CLP PROTEASE"/>
    <property type="match status" value="1"/>
</dbReference>
<name>Q0RSF4_FRAAA</name>
<evidence type="ECO:0000259" key="5">
    <source>
        <dbReference type="SMART" id="SM00382"/>
    </source>
</evidence>
<dbReference type="InterPro" id="IPR050130">
    <property type="entry name" value="ClpA_ClpB"/>
</dbReference>
<keyword evidence="7" id="KW-0378">Hydrolase</keyword>
<keyword evidence="1" id="KW-0547">Nucleotide-binding</keyword>
<dbReference type="SMART" id="SM00382">
    <property type="entry name" value="AAA"/>
    <property type="match status" value="1"/>
</dbReference>
<dbReference type="GO" id="GO:0016887">
    <property type="term" value="F:ATP hydrolysis activity"/>
    <property type="evidence" value="ECO:0007669"/>
    <property type="project" value="InterPro"/>
</dbReference>